<proteinExistence type="predicted"/>
<dbReference type="GO" id="GO:0051213">
    <property type="term" value="F:dioxygenase activity"/>
    <property type="evidence" value="ECO:0007669"/>
    <property type="project" value="UniProtKB-KW"/>
</dbReference>
<name>A0A0A1MQE2_9BACI</name>
<dbReference type="SUPFAM" id="SSF54593">
    <property type="entry name" value="Glyoxalase/Bleomycin resistance protein/Dihydroxybiphenyl dioxygenase"/>
    <property type="match status" value="1"/>
</dbReference>
<dbReference type="STRING" id="545501.BN997_01686"/>
<dbReference type="InterPro" id="IPR037523">
    <property type="entry name" value="VOC_core"/>
</dbReference>
<dbReference type="PANTHER" id="PTHR36113">
    <property type="entry name" value="LYASE, PUTATIVE-RELATED-RELATED"/>
    <property type="match status" value="1"/>
</dbReference>
<accession>A0A0A1MQE2</accession>
<gene>
    <name evidence="2" type="ORF">BN997_01686</name>
</gene>
<dbReference type="Pfam" id="PF00903">
    <property type="entry name" value="Glyoxalase"/>
    <property type="match status" value="1"/>
</dbReference>
<dbReference type="AlphaFoldDB" id="A0A0A1MQE2"/>
<keyword evidence="3" id="KW-1185">Reference proteome</keyword>
<dbReference type="InterPro" id="IPR029068">
    <property type="entry name" value="Glyas_Bleomycin-R_OHBP_Dase"/>
</dbReference>
<dbReference type="InterPro" id="IPR004360">
    <property type="entry name" value="Glyas_Fos-R_dOase_dom"/>
</dbReference>
<keyword evidence="2" id="KW-0223">Dioxygenase</keyword>
<dbReference type="EMBL" id="CDGG01000001">
    <property type="protein sequence ID" value="CEI81832.1"/>
    <property type="molecule type" value="Genomic_DNA"/>
</dbReference>
<organism evidence="2 3">
    <name type="scientific">Oceanobacillus oncorhynchi</name>
    <dbReference type="NCBI Taxonomy" id="545501"/>
    <lineage>
        <taxon>Bacteria</taxon>
        <taxon>Bacillati</taxon>
        <taxon>Bacillota</taxon>
        <taxon>Bacilli</taxon>
        <taxon>Bacillales</taxon>
        <taxon>Bacillaceae</taxon>
        <taxon>Oceanobacillus</taxon>
    </lineage>
</organism>
<dbReference type="PROSITE" id="PS51819">
    <property type="entry name" value="VOC"/>
    <property type="match status" value="1"/>
</dbReference>
<evidence type="ECO:0000313" key="2">
    <source>
        <dbReference type="EMBL" id="CEI81832.1"/>
    </source>
</evidence>
<dbReference type="InterPro" id="IPR051332">
    <property type="entry name" value="Fosfomycin_Res_Enzymes"/>
</dbReference>
<protein>
    <submittedName>
        <fullName evidence="2">Glyoxalase/Bleomycin resistance protein/Dioxygenase superfamily protein</fullName>
    </submittedName>
</protein>
<dbReference type="PANTHER" id="PTHR36113:SF3">
    <property type="entry name" value="SLL5075 PROTEIN"/>
    <property type="match status" value="1"/>
</dbReference>
<reference evidence="2 3" key="1">
    <citation type="submission" date="2014-11" db="EMBL/GenBank/DDBJ databases">
        <authorList>
            <person name="Urmite Genomes Urmite Genomes"/>
        </authorList>
    </citation>
    <scope>NUCLEOTIDE SEQUENCE [LARGE SCALE GENOMIC DNA]</scope>
    <source>
        <strain evidence="2 3">Oc5</strain>
    </source>
</reference>
<sequence>MDGFFCRYGDRIQLKHLNLTVNDVEASREFLEKYVEMTCVNSRGKGFAAMFDDNQFVLTLMKGKDVRYPKTFHIGFPQESREKVDQINKQLKEGGYEVNSSIESHGYTFYVKAPGGFTVGILSE</sequence>
<dbReference type="Gene3D" id="3.10.180.10">
    <property type="entry name" value="2,3-Dihydroxybiphenyl 1,2-Dioxygenase, domain 1"/>
    <property type="match status" value="1"/>
</dbReference>
<evidence type="ECO:0000259" key="1">
    <source>
        <dbReference type="PROSITE" id="PS51819"/>
    </source>
</evidence>
<dbReference type="CDD" id="cd06587">
    <property type="entry name" value="VOC"/>
    <property type="match status" value="1"/>
</dbReference>
<dbReference type="Proteomes" id="UP000040453">
    <property type="component" value="Unassembled WGS sequence"/>
</dbReference>
<keyword evidence="2" id="KW-0560">Oxidoreductase</keyword>
<evidence type="ECO:0000313" key="3">
    <source>
        <dbReference type="Proteomes" id="UP000040453"/>
    </source>
</evidence>
<feature type="domain" description="VOC" evidence="1">
    <location>
        <begin position="13"/>
        <end position="124"/>
    </location>
</feature>